<feature type="compositionally biased region" description="Pro residues" evidence="2">
    <location>
        <begin position="156"/>
        <end position="170"/>
    </location>
</feature>
<feature type="compositionally biased region" description="Gly residues" evidence="2">
    <location>
        <begin position="229"/>
        <end position="238"/>
    </location>
</feature>
<evidence type="ECO:0008006" key="5">
    <source>
        <dbReference type="Google" id="ProtNLM"/>
    </source>
</evidence>
<protein>
    <recommendedName>
        <fullName evidence="5">Tetratricopeptide repeat protein</fullName>
    </recommendedName>
</protein>
<reference evidence="4" key="1">
    <citation type="journal article" date="2019" name="Int. J. Syst. Evol. Microbiol.">
        <title>The Global Catalogue of Microorganisms (GCM) 10K type strain sequencing project: providing services to taxonomists for standard genome sequencing and annotation.</title>
        <authorList>
            <consortium name="The Broad Institute Genomics Platform"/>
            <consortium name="The Broad Institute Genome Sequencing Center for Infectious Disease"/>
            <person name="Wu L."/>
            <person name="Ma J."/>
        </authorList>
    </citation>
    <scope>NUCLEOTIDE SEQUENCE [LARGE SCALE GENOMIC DNA]</scope>
    <source>
        <strain evidence="4">CGMCC 1.14966</strain>
    </source>
</reference>
<organism evidence="3 4">
    <name type="scientific">Hymenobacter frigidus</name>
    <dbReference type="NCBI Taxonomy" id="1524095"/>
    <lineage>
        <taxon>Bacteria</taxon>
        <taxon>Pseudomonadati</taxon>
        <taxon>Bacteroidota</taxon>
        <taxon>Cytophagia</taxon>
        <taxon>Cytophagales</taxon>
        <taxon>Hymenobacteraceae</taxon>
        <taxon>Hymenobacter</taxon>
    </lineage>
</organism>
<dbReference type="InterPro" id="IPR011990">
    <property type="entry name" value="TPR-like_helical_dom_sf"/>
</dbReference>
<keyword evidence="1" id="KW-0802">TPR repeat</keyword>
<dbReference type="Gene3D" id="1.25.40.10">
    <property type="entry name" value="Tetratricopeptide repeat domain"/>
    <property type="match status" value="1"/>
</dbReference>
<feature type="repeat" description="TPR" evidence="1">
    <location>
        <begin position="100"/>
        <end position="133"/>
    </location>
</feature>
<dbReference type="SUPFAM" id="SSF48452">
    <property type="entry name" value="TPR-like"/>
    <property type="match status" value="1"/>
</dbReference>
<dbReference type="InterPro" id="IPR019734">
    <property type="entry name" value="TPR_rpt"/>
</dbReference>
<dbReference type="EMBL" id="BMGY01000042">
    <property type="protein sequence ID" value="GGH89560.1"/>
    <property type="molecule type" value="Genomic_DNA"/>
</dbReference>
<evidence type="ECO:0000313" key="4">
    <source>
        <dbReference type="Proteomes" id="UP000637774"/>
    </source>
</evidence>
<comment type="caution">
    <text evidence="3">The sequence shown here is derived from an EMBL/GenBank/DDBJ whole genome shotgun (WGS) entry which is preliminary data.</text>
</comment>
<evidence type="ECO:0000256" key="2">
    <source>
        <dbReference type="SAM" id="MobiDB-lite"/>
    </source>
</evidence>
<feature type="compositionally biased region" description="Basic and acidic residues" evidence="2">
    <location>
        <begin position="171"/>
        <end position="182"/>
    </location>
</feature>
<accession>A0ABQ2ABJ8</accession>
<feature type="compositionally biased region" description="Polar residues" evidence="2">
    <location>
        <begin position="186"/>
        <end position="195"/>
    </location>
</feature>
<name>A0ABQ2ABJ8_9BACT</name>
<gene>
    <name evidence="3" type="ORF">GCM10011495_33440</name>
</gene>
<keyword evidence="4" id="KW-1185">Reference proteome</keyword>
<feature type="compositionally biased region" description="Low complexity" evidence="2">
    <location>
        <begin position="196"/>
        <end position="207"/>
    </location>
</feature>
<feature type="compositionally biased region" description="Low complexity" evidence="2">
    <location>
        <begin position="239"/>
        <end position="251"/>
    </location>
</feature>
<sequence>MKDLLLLLVLLAGGPSWSLLTWVRTRNEAVAMGTAAYARGDAARAAQAFAEATRTASPHRKPDPRLLLNLAHAQVLANQPEAARTTYGRLLSGSPAALASVARQQLAVQATRQGELAQALSLLKQALILDPRNAGARFDYEAVSDYLAHRPNSPQIAPPPPAPRPGAPKPSPEKNSSEKNRPAEQAGTNRQGEINTSRPTPTAPTTPLERRPDPAGQPDNQRPSAGPGSVAGGQGPGAGTPQPVATGAAPGTQRGLDRNTAASNPTGNARGNRPGTDAATEADLSLQTQRERLQAMNLSPAQARQLLETLRAQEQQYLQQITRPATQKADPNQPTW</sequence>
<dbReference type="RefSeq" id="WP_188563244.1">
    <property type="nucleotide sequence ID" value="NZ_BMGY01000042.1"/>
</dbReference>
<feature type="region of interest" description="Disordered" evidence="2">
    <location>
        <begin position="150"/>
        <end position="286"/>
    </location>
</feature>
<evidence type="ECO:0000256" key="1">
    <source>
        <dbReference type="PROSITE-ProRule" id="PRU00339"/>
    </source>
</evidence>
<proteinExistence type="predicted"/>
<dbReference type="PROSITE" id="PS50005">
    <property type="entry name" value="TPR"/>
    <property type="match status" value="1"/>
</dbReference>
<feature type="compositionally biased region" description="Polar residues" evidence="2">
    <location>
        <begin position="260"/>
        <end position="269"/>
    </location>
</feature>
<dbReference type="Proteomes" id="UP000637774">
    <property type="component" value="Unassembled WGS sequence"/>
</dbReference>
<evidence type="ECO:0000313" key="3">
    <source>
        <dbReference type="EMBL" id="GGH89560.1"/>
    </source>
</evidence>